<evidence type="ECO:0000256" key="4">
    <source>
        <dbReference type="ARBA" id="ARBA00038438"/>
    </source>
</evidence>
<evidence type="ECO:0000256" key="5">
    <source>
        <dbReference type="PROSITE-ProRule" id="PRU00023"/>
    </source>
</evidence>
<dbReference type="GO" id="GO:0008285">
    <property type="term" value="P:negative regulation of cell population proliferation"/>
    <property type="evidence" value="ECO:0007669"/>
    <property type="project" value="TreeGrafter"/>
</dbReference>
<reference evidence="6" key="2">
    <citation type="submission" date="2025-09" db="UniProtKB">
        <authorList>
            <consortium name="Ensembl"/>
        </authorList>
    </citation>
    <scope>IDENTIFICATION</scope>
</reference>
<dbReference type="AlphaFoldDB" id="A0A8C8RXD3"/>
<dbReference type="PANTHER" id="PTHR24201:SF8">
    <property type="entry name" value="CYCLIN-DEPENDENT KINASE 4 INHIBITOR B"/>
    <property type="match status" value="1"/>
</dbReference>
<keyword evidence="1" id="KW-0677">Repeat</keyword>
<organism evidence="6 7">
    <name type="scientific">Pelusios castaneus</name>
    <name type="common">West African mud turtle</name>
    <dbReference type="NCBI Taxonomy" id="367368"/>
    <lineage>
        <taxon>Eukaryota</taxon>
        <taxon>Metazoa</taxon>
        <taxon>Chordata</taxon>
        <taxon>Craniata</taxon>
        <taxon>Vertebrata</taxon>
        <taxon>Euteleostomi</taxon>
        <taxon>Archelosauria</taxon>
        <taxon>Testudinata</taxon>
        <taxon>Testudines</taxon>
        <taxon>Pleurodira</taxon>
        <taxon>Pelomedusidae</taxon>
        <taxon>Pelusios</taxon>
    </lineage>
</organism>
<dbReference type="Gene3D" id="1.25.40.20">
    <property type="entry name" value="Ankyrin repeat-containing domain"/>
    <property type="match status" value="1"/>
</dbReference>
<dbReference type="Proteomes" id="UP000694393">
    <property type="component" value="Unplaced"/>
</dbReference>
<dbReference type="InterPro" id="IPR002110">
    <property type="entry name" value="Ankyrin_rpt"/>
</dbReference>
<evidence type="ECO:0000313" key="6">
    <source>
        <dbReference type="Ensembl" id="ENSPCEP00000011016.1"/>
    </source>
</evidence>
<sequence>GVGAAGACLEPQGDLLASAAAQGDVETVRRLLDSGASPNGVNAFGRTPIQVMMMGNPRLAELLLQRGADPDRPDPSTGSLPVHDAAREGFLDTLVALHRGGARLDLRDKRGRLPIDLAGESGHQHVVSYLRAQTVCTRATPHARVGGLKMSE</sequence>
<dbReference type="GO" id="GO:0019901">
    <property type="term" value="F:protein kinase binding"/>
    <property type="evidence" value="ECO:0007669"/>
    <property type="project" value="TreeGrafter"/>
</dbReference>
<dbReference type="GO" id="GO:0004861">
    <property type="term" value="F:cyclin-dependent protein serine/threonine kinase inhibitor activity"/>
    <property type="evidence" value="ECO:0007669"/>
    <property type="project" value="TreeGrafter"/>
</dbReference>
<evidence type="ECO:0000256" key="2">
    <source>
        <dbReference type="ARBA" id="ARBA00023043"/>
    </source>
</evidence>
<dbReference type="InterPro" id="IPR050776">
    <property type="entry name" value="Ank_Repeat/CDKN_Inhibitor"/>
</dbReference>
<evidence type="ECO:0000256" key="1">
    <source>
        <dbReference type="ARBA" id="ARBA00022737"/>
    </source>
</evidence>
<dbReference type="SMART" id="SM00248">
    <property type="entry name" value="ANK"/>
    <property type="match status" value="4"/>
</dbReference>
<dbReference type="FunFam" id="1.25.40.20:FF:000107">
    <property type="entry name" value="cyclin-dependent kinase 4 inhibitor B"/>
    <property type="match status" value="1"/>
</dbReference>
<dbReference type="GO" id="GO:0005634">
    <property type="term" value="C:nucleus"/>
    <property type="evidence" value="ECO:0007669"/>
    <property type="project" value="TreeGrafter"/>
</dbReference>
<feature type="repeat" description="ANK" evidence="5">
    <location>
        <begin position="77"/>
        <end position="109"/>
    </location>
</feature>
<keyword evidence="2 5" id="KW-0040">ANK repeat</keyword>
<dbReference type="GO" id="GO:2000045">
    <property type="term" value="P:regulation of G1/S transition of mitotic cell cycle"/>
    <property type="evidence" value="ECO:0007669"/>
    <property type="project" value="TreeGrafter"/>
</dbReference>
<keyword evidence="3" id="KW-0131">Cell cycle</keyword>
<comment type="similarity">
    <text evidence="4">Belongs to the CDKN2 cyclin-dependent kinase inhibitor family.</text>
</comment>
<evidence type="ECO:0000313" key="7">
    <source>
        <dbReference type="Proteomes" id="UP000694393"/>
    </source>
</evidence>
<evidence type="ECO:0008006" key="8">
    <source>
        <dbReference type="Google" id="ProtNLM"/>
    </source>
</evidence>
<dbReference type="Pfam" id="PF12796">
    <property type="entry name" value="Ank_2"/>
    <property type="match status" value="1"/>
</dbReference>
<evidence type="ECO:0000256" key="3">
    <source>
        <dbReference type="ARBA" id="ARBA00023306"/>
    </source>
</evidence>
<dbReference type="SUPFAM" id="SSF48403">
    <property type="entry name" value="Ankyrin repeat"/>
    <property type="match status" value="1"/>
</dbReference>
<proteinExistence type="inferred from homology"/>
<keyword evidence="7" id="KW-1185">Reference proteome</keyword>
<accession>A0A8C8RXD3</accession>
<dbReference type="PANTHER" id="PTHR24201">
    <property type="entry name" value="ANK_REP_REGION DOMAIN-CONTAINING PROTEIN"/>
    <property type="match status" value="1"/>
</dbReference>
<dbReference type="GO" id="GO:0005737">
    <property type="term" value="C:cytoplasm"/>
    <property type="evidence" value="ECO:0007669"/>
    <property type="project" value="TreeGrafter"/>
</dbReference>
<dbReference type="InterPro" id="IPR036770">
    <property type="entry name" value="Ankyrin_rpt-contain_sf"/>
</dbReference>
<dbReference type="PROSITE" id="PS50088">
    <property type="entry name" value="ANK_REPEAT"/>
    <property type="match status" value="1"/>
</dbReference>
<reference evidence="6" key="1">
    <citation type="submission" date="2025-08" db="UniProtKB">
        <authorList>
            <consortium name="Ensembl"/>
        </authorList>
    </citation>
    <scope>IDENTIFICATION</scope>
</reference>
<protein>
    <recommendedName>
        <fullName evidence="8">Cyclin dependent kinase inhibitor 2B</fullName>
    </recommendedName>
</protein>
<name>A0A8C8RXD3_9SAUR</name>
<dbReference type="Ensembl" id="ENSPCET00000011377.1">
    <property type="protein sequence ID" value="ENSPCEP00000011016.1"/>
    <property type="gene ID" value="ENSPCEG00000008692.1"/>
</dbReference>